<evidence type="ECO:0000313" key="4">
    <source>
        <dbReference type="Proteomes" id="UP000095284"/>
    </source>
</evidence>
<evidence type="ECO:0000313" key="3">
    <source>
        <dbReference type="EMBL" id="CAG9099121.1"/>
    </source>
</evidence>
<dbReference type="EMBL" id="CAJFCV020000002">
    <property type="protein sequence ID" value="CAG9099121.1"/>
    <property type="molecule type" value="Genomic_DNA"/>
</dbReference>
<feature type="region of interest" description="Disordered" evidence="1">
    <location>
        <begin position="228"/>
        <end position="252"/>
    </location>
</feature>
<evidence type="ECO:0000313" key="5">
    <source>
        <dbReference type="Proteomes" id="UP000659654"/>
    </source>
</evidence>
<dbReference type="Proteomes" id="UP000582659">
    <property type="component" value="Unassembled WGS sequence"/>
</dbReference>
<feature type="compositionally biased region" description="Basic residues" evidence="1">
    <location>
        <begin position="232"/>
        <end position="252"/>
    </location>
</feature>
<reference evidence="3" key="2">
    <citation type="submission" date="2020-08" db="EMBL/GenBank/DDBJ databases">
        <authorList>
            <person name="Kikuchi T."/>
        </authorList>
    </citation>
    <scope>NUCLEOTIDE SEQUENCE</scope>
    <source>
        <strain evidence="2">Ka4C1</strain>
    </source>
</reference>
<evidence type="ECO:0000256" key="1">
    <source>
        <dbReference type="SAM" id="MobiDB-lite"/>
    </source>
</evidence>
<sequence length="252" mass="28836">MEDSEKRDYAILKSIYWKPRPWKVHRPCAISLESAVRTLKALNASKIFESQVKAKKTRKTRSGKKEYIFPFLRRNLVLCVDAWAEYEARTLQYYERRRQKSRKTDEAALRPTCSANQPVVEENESFHGLSDVEKENEDLRSDVSGPTTSTALKRWPNTIVLDSTIVDTPKASSSFDRVRSLPLVDCSPIIREVEEDEMSVVTSSSLPLTSTPAFVPARTPMLLKNLRMDAAKKRKNPGRTPPKRPKRAKLFP</sequence>
<dbReference type="Proteomes" id="UP000095284">
    <property type="component" value="Unplaced"/>
</dbReference>
<accession>A0A1I7SWB1</accession>
<feature type="compositionally biased region" description="Basic and acidic residues" evidence="1">
    <location>
        <begin position="130"/>
        <end position="141"/>
    </location>
</feature>
<feature type="region of interest" description="Disordered" evidence="1">
    <location>
        <begin position="121"/>
        <end position="148"/>
    </location>
</feature>
<keyword evidence="5" id="KW-1185">Reference proteome</keyword>
<organism evidence="4 6">
    <name type="scientific">Bursaphelenchus xylophilus</name>
    <name type="common">Pinewood nematode worm</name>
    <name type="synonym">Aphelenchoides xylophilus</name>
    <dbReference type="NCBI Taxonomy" id="6326"/>
    <lineage>
        <taxon>Eukaryota</taxon>
        <taxon>Metazoa</taxon>
        <taxon>Ecdysozoa</taxon>
        <taxon>Nematoda</taxon>
        <taxon>Chromadorea</taxon>
        <taxon>Rhabditida</taxon>
        <taxon>Tylenchina</taxon>
        <taxon>Tylenchomorpha</taxon>
        <taxon>Aphelenchoidea</taxon>
        <taxon>Aphelenchoididae</taxon>
        <taxon>Bursaphelenchus</taxon>
    </lineage>
</organism>
<gene>
    <name evidence="2" type="ORF">BXYJ_LOCUS4438</name>
</gene>
<proteinExistence type="predicted"/>
<dbReference type="EMBL" id="CAJFDI010000002">
    <property type="protein sequence ID" value="CAD5216255.1"/>
    <property type="molecule type" value="Genomic_DNA"/>
</dbReference>
<reference evidence="6" key="1">
    <citation type="submission" date="2016-11" db="UniProtKB">
        <authorList>
            <consortium name="WormBaseParasite"/>
        </authorList>
    </citation>
    <scope>IDENTIFICATION</scope>
</reference>
<dbReference type="WBParaSite" id="BXY_1734200.1">
    <property type="protein sequence ID" value="BXY_1734200.1"/>
    <property type="gene ID" value="BXY_1734200"/>
</dbReference>
<name>A0A1I7SWB1_BURXY</name>
<evidence type="ECO:0000313" key="2">
    <source>
        <dbReference type="EMBL" id="CAD5216255.1"/>
    </source>
</evidence>
<dbReference type="Proteomes" id="UP000659654">
    <property type="component" value="Unassembled WGS sequence"/>
</dbReference>
<evidence type="ECO:0000313" key="6">
    <source>
        <dbReference type="WBParaSite" id="BXY_1734200.1"/>
    </source>
</evidence>
<dbReference type="OrthoDB" id="10477512at2759"/>
<protein>
    <submittedName>
        <fullName evidence="2">(pine wood nematode) hypothetical protein</fullName>
    </submittedName>
</protein>
<dbReference type="AlphaFoldDB" id="A0A1I7SWB1"/>